<evidence type="ECO:0000313" key="3">
    <source>
        <dbReference type="Proteomes" id="UP001596028"/>
    </source>
</evidence>
<keyword evidence="1" id="KW-0812">Transmembrane</keyword>
<evidence type="ECO:0000313" key="2">
    <source>
        <dbReference type="EMBL" id="MFC4598738.1"/>
    </source>
</evidence>
<keyword evidence="3" id="KW-1185">Reference proteome</keyword>
<feature type="transmembrane region" description="Helical" evidence="1">
    <location>
        <begin position="9"/>
        <end position="29"/>
    </location>
</feature>
<dbReference type="InterPro" id="IPR027387">
    <property type="entry name" value="Cytb/b6-like_sf"/>
</dbReference>
<sequence length="88" mass="10177">MKKPFFRSLIVGLIFVAVYYAFQIIQGIYLTSDYVPEIIEKYESVDYLQHEVAFGQGLSPARRAIEIIGVMLLGMVVYFIGRALRRRK</sequence>
<keyword evidence="1" id="KW-0472">Membrane</keyword>
<dbReference type="SUPFAM" id="SSF81342">
    <property type="entry name" value="Transmembrane di-heme cytochromes"/>
    <property type="match status" value="1"/>
</dbReference>
<accession>A0ABV9FBX6</accession>
<dbReference type="Gene3D" id="1.20.810.10">
    <property type="entry name" value="Cytochrome Bc1 Complex, Chain C"/>
    <property type="match status" value="1"/>
</dbReference>
<keyword evidence="1" id="KW-1133">Transmembrane helix</keyword>
<name>A0ABV9FBX6_9BACL</name>
<feature type="transmembrane region" description="Helical" evidence="1">
    <location>
        <begin position="64"/>
        <end position="84"/>
    </location>
</feature>
<dbReference type="EMBL" id="JBHSEP010000006">
    <property type="protein sequence ID" value="MFC4598738.1"/>
    <property type="molecule type" value="Genomic_DNA"/>
</dbReference>
<comment type="caution">
    <text evidence="2">The sequence shown here is derived from an EMBL/GenBank/DDBJ whole genome shotgun (WGS) entry which is preliminary data.</text>
</comment>
<organism evidence="2 3">
    <name type="scientific">Cohnella hongkongensis</name>
    <dbReference type="NCBI Taxonomy" id="178337"/>
    <lineage>
        <taxon>Bacteria</taxon>
        <taxon>Bacillati</taxon>
        <taxon>Bacillota</taxon>
        <taxon>Bacilli</taxon>
        <taxon>Bacillales</taxon>
        <taxon>Paenibacillaceae</taxon>
        <taxon>Cohnella</taxon>
    </lineage>
</organism>
<dbReference type="Proteomes" id="UP001596028">
    <property type="component" value="Unassembled WGS sequence"/>
</dbReference>
<protein>
    <submittedName>
        <fullName evidence="2">Uncharacterized protein</fullName>
    </submittedName>
</protein>
<reference evidence="3" key="1">
    <citation type="journal article" date="2019" name="Int. J. Syst. Evol. Microbiol.">
        <title>The Global Catalogue of Microorganisms (GCM) 10K type strain sequencing project: providing services to taxonomists for standard genome sequencing and annotation.</title>
        <authorList>
            <consortium name="The Broad Institute Genomics Platform"/>
            <consortium name="The Broad Institute Genome Sequencing Center for Infectious Disease"/>
            <person name="Wu L."/>
            <person name="Ma J."/>
        </authorList>
    </citation>
    <scope>NUCLEOTIDE SEQUENCE [LARGE SCALE GENOMIC DNA]</scope>
    <source>
        <strain evidence="3">CCUG 49571</strain>
    </source>
</reference>
<dbReference type="InterPro" id="IPR016174">
    <property type="entry name" value="Di-haem_cyt_TM"/>
</dbReference>
<gene>
    <name evidence="2" type="ORF">ACFO3S_10870</name>
</gene>
<dbReference type="RefSeq" id="WP_378095288.1">
    <property type="nucleotide sequence ID" value="NZ_JBHSEP010000006.1"/>
</dbReference>
<proteinExistence type="predicted"/>
<evidence type="ECO:0000256" key="1">
    <source>
        <dbReference type="SAM" id="Phobius"/>
    </source>
</evidence>